<dbReference type="RefSeq" id="WP_343898049.1">
    <property type="nucleotide sequence ID" value="NZ_BAAAFZ010000101.1"/>
</dbReference>
<protein>
    <submittedName>
        <fullName evidence="4">GNAT family N-acetyltransferase</fullName>
    </submittedName>
</protein>
<proteinExistence type="predicted"/>
<dbReference type="EMBL" id="BAAAFZ010000101">
    <property type="protein sequence ID" value="GAA0605474.1"/>
    <property type="molecule type" value="Genomic_DNA"/>
</dbReference>
<evidence type="ECO:0000256" key="1">
    <source>
        <dbReference type="ARBA" id="ARBA00022679"/>
    </source>
</evidence>
<gene>
    <name evidence="4" type="ORF">GCM10009416_48650</name>
</gene>
<keyword evidence="5" id="KW-1185">Reference proteome</keyword>
<dbReference type="Gene3D" id="3.40.630.30">
    <property type="match status" value="1"/>
</dbReference>
<dbReference type="InterPro" id="IPR000182">
    <property type="entry name" value="GNAT_dom"/>
</dbReference>
<accession>A0ABN1G7A1</accession>
<name>A0ABN1G7A1_9PROT</name>
<dbReference type="PROSITE" id="PS51186">
    <property type="entry name" value="GNAT"/>
    <property type="match status" value="1"/>
</dbReference>
<dbReference type="Proteomes" id="UP001501588">
    <property type="component" value="Unassembled WGS sequence"/>
</dbReference>
<evidence type="ECO:0000259" key="3">
    <source>
        <dbReference type="PROSITE" id="PS51186"/>
    </source>
</evidence>
<dbReference type="SUPFAM" id="SSF55729">
    <property type="entry name" value="Acyl-CoA N-acyltransferases (Nat)"/>
    <property type="match status" value="1"/>
</dbReference>
<sequence length="172" mass="18964">MYGIREATREDCDAIGEVHVAAWRETYAGLLPDATLAGLSPQRRADMWRRWCDARDPDRLLLVAEDDAGLSAFAACRRPAPSEPIGAEGEVTAIYVLRRAQRRGIGRELMGRLFAFMAGRGMASAGLWVLRENEGARAFYHGLGAAEGVERSEEADGHRHVELACVWRPLTA</sequence>
<dbReference type="PANTHER" id="PTHR43877">
    <property type="entry name" value="AMINOALKYLPHOSPHONATE N-ACETYLTRANSFERASE-RELATED-RELATED"/>
    <property type="match status" value="1"/>
</dbReference>
<reference evidence="4 5" key="1">
    <citation type="journal article" date="2019" name="Int. J. Syst. Evol. Microbiol.">
        <title>The Global Catalogue of Microorganisms (GCM) 10K type strain sequencing project: providing services to taxonomists for standard genome sequencing and annotation.</title>
        <authorList>
            <consortium name="The Broad Institute Genomics Platform"/>
            <consortium name="The Broad Institute Genome Sequencing Center for Infectious Disease"/>
            <person name="Wu L."/>
            <person name="Ma J."/>
        </authorList>
    </citation>
    <scope>NUCLEOTIDE SEQUENCE [LARGE SCALE GENOMIC DNA]</scope>
    <source>
        <strain evidence="4 5">JCM 9933</strain>
    </source>
</reference>
<feature type="domain" description="N-acetyltransferase" evidence="3">
    <location>
        <begin position="2"/>
        <end position="168"/>
    </location>
</feature>
<keyword evidence="2" id="KW-0012">Acyltransferase</keyword>
<evidence type="ECO:0000313" key="4">
    <source>
        <dbReference type="EMBL" id="GAA0605474.1"/>
    </source>
</evidence>
<organism evidence="4 5">
    <name type="scientific">Craurococcus roseus</name>
    <dbReference type="NCBI Taxonomy" id="77585"/>
    <lineage>
        <taxon>Bacteria</taxon>
        <taxon>Pseudomonadati</taxon>
        <taxon>Pseudomonadota</taxon>
        <taxon>Alphaproteobacteria</taxon>
        <taxon>Acetobacterales</taxon>
        <taxon>Acetobacteraceae</taxon>
        <taxon>Craurococcus</taxon>
    </lineage>
</organism>
<evidence type="ECO:0000313" key="5">
    <source>
        <dbReference type="Proteomes" id="UP001501588"/>
    </source>
</evidence>
<evidence type="ECO:0000256" key="2">
    <source>
        <dbReference type="ARBA" id="ARBA00023315"/>
    </source>
</evidence>
<dbReference type="InterPro" id="IPR016181">
    <property type="entry name" value="Acyl_CoA_acyltransferase"/>
</dbReference>
<comment type="caution">
    <text evidence="4">The sequence shown here is derived from an EMBL/GenBank/DDBJ whole genome shotgun (WGS) entry which is preliminary data.</text>
</comment>
<dbReference type="Pfam" id="PF00583">
    <property type="entry name" value="Acetyltransf_1"/>
    <property type="match status" value="1"/>
</dbReference>
<dbReference type="InterPro" id="IPR050832">
    <property type="entry name" value="Bact_Acetyltransf"/>
</dbReference>
<keyword evidence="1" id="KW-0808">Transferase</keyword>
<dbReference type="CDD" id="cd04301">
    <property type="entry name" value="NAT_SF"/>
    <property type="match status" value="1"/>
</dbReference>